<name>A0A2P2PNU2_RHIMU</name>
<proteinExistence type="predicted"/>
<protein>
    <submittedName>
        <fullName evidence="1">Uncharacterized protein</fullName>
    </submittedName>
</protein>
<dbReference type="AlphaFoldDB" id="A0A2P2PNU2"/>
<dbReference type="EMBL" id="GGEC01075914">
    <property type="protein sequence ID" value="MBX56398.1"/>
    <property type="molecule type" value="Transcribed_RNA"/>
</dbReference>
<organism evidence="1">
    <name type="scientific">Rhizophora mucronata</name>
    <name type="common">Asiatic mangrove</name>
    <dbReference type="NCBI Taxonomy" id="61149"/>
    <lineage>
        <taxon>Eukaryota</taxon>
        <taxon>Viridiplantae</taxon>
        <taxon>Streptophyta</taxon>
        <taxon>Embryophyta</taxon>
        <taxon>Tracheophyta</taxon>
        <taxon>Spermatophyta</taxon>
        <taxon>Magnoliopsida</taxon>
        <taxon>eudicotyledons</taxon>
        <taxon>Gunneridae</taxon>
        <taxon>Pentapetalae</taxon>
        <taxon>rosids</taxon>
        <taxon>fabids</taxon>
        <taxon>Malpighiales</taxon>
        <taxon>Rhizophoraceae</taxon>
        <taxon>Rhizophora</taxon>
    </lineage>
</organism>
<accession>A0A2P2PNU2</accession>
<reference evidence="1" key="1">
    <citation type="submission" date="2018-02" db="EMBL/GenBank/DDBJ databases">
        <title>Rhizophora mucronata_Transcriptome.</title>
        <authorList>
            <person name="Meera S.P."/>
            <person name="Sreeshan A."/>
            <person name="Augustine A."/>
        </authorList>
    </citation>
    <scope>NUCLEOTIDE SEQUENCE</scope>
    <source>
        <tissue evidence="1">Leaf</tissue>
    </source>
</reference>
<sequence length="36" mass="4107">MTPIDTYRIEGHEGRAVGKEDHFYNTLCPDKLQSLA</sequence>
<evidence type="ECO:0000313" key="1">
    <source>
        <dbReference type="EMBL" id="MBX56398.1"/>
    </source>
</evidence>